<comment type="subcellular location">
    <subcellularLocation>
        <location evidence="1">Membrane</location>
        <topology evidence="1">Single-pass membrane protein</topology>
    </subcellularLocation>
</comment>
<dbReference type="EMBL" id="JHEG02000001">
    <property type="protein sequence ID" value="KIE13996.1"/>
    <property type="molecule type" value="Genomic_DNA"/>
</dbReference>
<accession>A0A0C1NME1</accession>
<dbReference type="Gene3D" id="2.40.50.100">
    <property type="match status" value="1"/>
</dbReference>
<feature type="domain" description="AprE-like beta-barrel" evidence="7">
    <location>
        <begin position="394"/>
        <end position="449"/>
    </location>
</feature>
<sequence length="519" mass="56097">MNLTANLLRSGNKTIMLSHLNSPDSLPIIEENEFLPPISRWTTFGGLVMLTAVAVALAVASVTKYKVTVKAQANIRPAGELRIVQAATEGPVMRVSVKENQVVKKGDAIATIDASRLQTKKSQLQSNIQQSRLQLVQLNAQISATNSQIRAETDRNNRLVAAAQAELSGRSREYQDKKITSIAEVQEAEANVRIAQKELQKAFAELQSTQANLGATVATLAAAESKRNRYQKVAKQGALSVDQFEEAQLAVSQQEQAVKGQKAAIEAQKQTISRLQQAVSASVARKQRASSALNPSNAEVAIALERIAQEKASLKANEASLDKQRKALIQQQIEIQQTIERDIRELQQVKIDLSQTVITATADGIISKLNLRNSGQTVRPGEEIAQIVPSDAPLVVKAAVASEEKSKLKEGQKVLLRVSACPYPDYGTLKGQVKAISPDAFVPQANGAATAAPTTSISQKAVGVGAFYEVTIEPESLSLHQGEKQCFVQLGMEGTADIISKEETVLQFFLRKARLIADL</sequence>
<evidence type="ECO:0000256" key="2">
    <source>
        <dbReference type="ARBA" id="ARBA00009477"/>
    </source>
</evidence>
<evidence type="ECO:0000256" key="6">
    <source>
        <dbReference type="SAM" id="Coils"/>
    </source>
</evidence>
<feature type="coiled-coil region" evidence="6">
    <location>
        <begin position="114"/>
        <end position="148"/>
    </location>
</feature>
<dbReference type="PANTHER" id="PTHR30386">
    <property type="entry name" value="MEMBRANE FUSION SUBUNIT OF EMRAB-TOLC MULTIDRUG EFFLUX PUMP"/>
    <property type="match status" value="1"/>
</dbReference>
<keyword evidence="3" id="KW-0812">Transmembrane</keyword>
<keyword evidence="6" id="KW-0175">Coiled coil</keyword>
<dbReference type="InterPro" id="IPR058982">
    <property type="entry name" value="Beta-barrel_AprE"/>
</dbReference>
<gene>
    <name evidence="8" type="ORF">DA73_0201265</name>
</gene>
<evidence type="ECO:0000256" key="4">
    <source>
        <dbReference type="ARBA" id="ARBA00022989"/>
    </source>
</evidence>
<evidence type="ECO:0000256" key="5">
    <source>
        <dbReference type="ARBA" id="ARBA00023136"/>
    </source>
</evidence>
<dbReference type="InterPro" id="IPR050739">
    <property type="entry name" value="MFP"/>
</dbReference>
<dbReference type="Pfam" id="PF26002">
    <property type="entry name" value="Beta-barrel_AprE"/>
    <property type="match status" value="1"/>
</dbReference>
<name>A0A0C1NME1_9CYAN</name>
<organism evidence="8">
    <name type="scientific">Tolypothrix bouteillei VB521301</name>
    <dbReference type="NCBI Taxonomy" id="1479485"/>
    <lineage>
        <taxon>Bacteria</taxon>
        <taxon>Bacillati</taxon>
        <taxon>Cyanobacteriota</taxon>
        <taxon>Cyanophyceae</taxon>
        <taxon>Nostocales</taxon>
        <taxon>Tolypothrichaceae</taxon>
        <taxon>Tolypothrix</taxon>
    </lineage>
</organism>
<reference evidence="8" key="1">
    <citation type="journal article" date="2015" name="Genome Announc.">
        <title>Draft Genome Sequence of Tolypothrix boutellei Strain VB521301.</title>
        <authorList>
            <person name="Chandrababunaidu M.M."/>
            <person name="Singh D."/>
            <person name="Sen D."/>
            <person name="Bhan S."/>
            <person name="Das S."/>
            <person name="Gupta A."/>
            <person name="Adhikary S.P."/>
            <person name="Tripathy S."/>
        </authorList>
    </citation>
    <scope>NUCLEOTIDE SEQUENCE</scope>
    <source>
        <strain evidence="8">VB521301</strain>
    </source>
</reference>
<dbReference type="AlphaFoldDB" id="A0A0C1NME1"/>
<comment type="caution">
    <text evidence="8">The sequence shown here is derived from an EMBL/GenBank/DDBJ whole genome shotgun (WGS) entry which is preliminary data.</text>
</comment>
<feature type="coiled-coil region" evidence="6">
    <location>
        <begin position="185"/>
        <end position="212"/>
    </location>
</feature>
<dbReference type="GO" id="GO:0016020">
    <property type="term" value="C:membrane"/>
    <property type="evidence" value="ECO:0007669"/>
    <property type="project" value="UniProtKB-SubCell"/>
</dbReference>
<keyword evidence="5" id="KW-0472">Membrane</keyword>
<dbReference type="Gene3D" id="1.10.287.470">
    <property type="entry name" value="Helix hairpin bin"/>
    <property type="match status" value="1"/>
</dbReference>
<dbReference type="Gene3D" id="2.40.30.170">
    <property type="match status" value="1"/>
</dbReference>
<evidence type="ECO:0000313" key="8">
    <source>
        <dbReference type="EMBL" id="KIE13996.1"/>
    </source>
</evidence>
<evidence type="ECO:0000259" key="7">
    <source>
        <dbReference type="Pfam" id="PF26002"/>
    </source>
</evidence>
<dbReference type="PANTHER" id="PTHR30386:SF26">
    <property type="entry name" value="TRANSPORT PROTEIN COMB"/>
    <property type="match status" value="1"/>
</dbReference>
<dbReference type="STRING" id="1479485.DA73_0201265"/>
<comment type="similarity">
    <text evidence="2">Belongs to the membrane fusion protein (MFP) (TC 8.A.1) family.</text>
</comment>
<evidence type="ECO:0000256" key="3">
    <source>
        <dbReference type="ARBA" id="ARBA00022692"/>
    </source>
</evidence>
<keyword evidence="4" id="KW-1133">Transmembrane helix</keyword>
<evidence type="ECO:0000256" key="1">
    <source>
        <dbReference type="ARBA" id="ARBA00004167"/>
    </source>
</evidence>
<proteinExistence type="inferred from homology"/>
<protein>
    <submittedName>
        <fullName evidence="8">Hemolysin D</fullName>
    </submittedName>
</protein>